<keyword evidence="2" id="KW-1185">Reference proteome</keyword>
<accession>A0A5C8HZ10</accession>
<gene>
    <name evidence="1" type="ORF">FVP74_09360</name>
</gene>
<evidence type="ECO:0000313" key="1">
    <source>
        <dbReference type="EMBL" id="TXK11526.1"/>
    </source>
</evidence>
<dbReference type="AlphaFoldDB" id="A0A5C8HZ10"/>
<dbReference type="Proteomes" id="UP000321949">
    <property type="component" value="Unassembled WGS sequence"/>
</dbReference>
<comment type="caution">
    <text evidence="1">The sequence shown here is derived from an EMBL/GenBank/DDBJ whole genome shotgun (WGS) entry which is preliminary data.</text>
</comment>
<dbReference type="OrthoDB" id="2031755at1760"/>
<sequence length="180" mass="18935">MSVLDPRSPVDDLRRMYEEIREIGRRLDLLESPSGTQAFRTVAKLETAIDAAVLPVMVRNYEQPAAILPTASDFAIANTVVPDGYSRAIVQATAVASLRSNAAAGVTGGLIVACTITSSSAYTTWNDVAGQQYGFAAAPNTAILTGLVAGATISVRARVSFPQAFTLGRASVDGSILFLR</sequence>
<evidence type="ECO:0000313" key="2">
    <source>
        <dbReference type="Proteomes" id="UP000321949"/>
    </source>
</evidence>
<reference evidence="1 2" key="1">
    <citation type="submission" date="2019-08" db="EMBL/GenBank/DDBJ databases">
        <authorList>
            <person name="Dong K."/>
        </authorList>
    </citation>
    <scope>NUCLEOTIDE SEQUENCE [LARGE SCALE GENOMIC DNA]</scope>
    <source>
        <strain evidence="1 2">K-1</strain>
    </source>
</reference>
<name>A0A5C8HZ10_9MICO</name>
<proteinExistence type="predicted"/>
<dbReference type="EMBL" id="VRSX01000003">
    <property type="protein sequence ID" value="TXK11526.1"/>
    <property type="molecule type" value="Genomic_DNA"/>
</dbReference>
<protein>
    <submittedName>
        <fullName evidence="1">Uncharacterized protein</fullName>
    </submittedName>
</protein>
<dbReference type="RefSeq" id="WP_147051331.1">
    <property type="nucleotide sequence ID" value="NZ_BKAH01000017.1"/>
</dbReference>
<organism evidence="1 2">
    <name type="scientific">Microbacterium saccharophilum</name>
    <dbReference type="NCBI Taxonomy" id="1213358"/>
    <lineage>
        <taxon>Bacteria</taxon>
        <taxon>Bacillati</taxon>
        <taxon>Actinomycetota</taxon>
        <taxon>Actinomycetes</taxon>
        <taxon>Micrococcales</taxon>
        <taxon>Microbacteriaceae</taxon>
        <taxon>Microbacterium</taxon>
    </lineage>
</organism>